<dbReference type="InterPro" id="IPR050343">
    <property type="entry name" value="RsuA_PseudoU_synthase"/>
</dbReference>
<dbReference type="Gene3D" id="3.30.70.580">
    <property type="entry name" value="Pseudouridine synthase I, catalytic domain, N-terminal subdomain"/>
    <property type="match status" value="1"/>
</dbReference>
<evidence type="ECO:0000256" key="2">
    <source>
        <dbReference type="ARBA" id="ARBA00022884"/>
    </source>
</evidence>
<protein>
    <recommendedName>
        <fullName evidence="7">Pseudouridine synthase</fullName>
        <ecNumber evidence="7">5.4.99.-</ecNumber>
    </recommendedName>
</protein>
<keyword evidence="10" id="KW-1185">Reference proteome</keyword>
<dbReference type="GO" id="GO:0006364">
    <property type="term" value="P:rRNA processing"/>
    <property type="evidence" value="ECO:0007669"/>
    <property type="project" value="UniProtKB-ARBA"/>
</dbReference>
<dbReference type="Proteomes" id="UP000271003">
    <property type="component" value="Chromosome"/>
</dbReference>
<evidence type="ECO:0000256" key="3">
    <source>
        <dbReference type="ARBA" id="ARBA00023235"/>
    </source>
</evidence>
<evidence type="ECO:0000313" key="10">
    <source>
        <dbReference type="Proteomes" id="UP000271003"/>
    </source>
</evidence>
<dbReference type="InterPro" id="IPR018496">
    <property type="entry name" value="PsdUridine_synth_RsuA/RluB_CS"/>
</dbReference>
<organism evidence="9 10">
    <name type="scientific">Sutterella megalosphaeroides</name>
    <dbReference type="NCBI Taxonomy" id="2494234"/>
    <lineage>
        <taxon>Bacteria</taxon>
        <taxon>Pseudomonadati</taxon>
        <taxon>Pseudomonadota</taxon>
        <taxon>Betaproteobacteria</taxon>
        <taxon>Burkholderiales</taxon>
        <taxon>Sutterellaceae</taxon>
        <taxon>Sutterella</taxon>
    </lineage>
</organism>
<dbReference type="InterPro" id="IPR020103">
    <property type="entry name" value="PsdUridine_synth_cat_dom_sf"/>
</dbReference>
<proteinExistence type="inferred from homology"/>
<dbReference type="PROSITE" id="PS01149">
    <property type="entry name" value="PSI_RSU"/>
    <property type="match status" value="1"/>
</dbReference>
<dbReference type="PANTHER" id="PTHR47683:SF4">
    <property type="entry name" value="PSEUDOURIDINE SYNTHASE"/>
    <property type="match status" value="1"/>
</dbReference>
<comment type="catalytic activity">
    <reaction evidence="4">
        <text>uridine(516) in 16S rRNA = pseudouridine(516) in 16S rRNA</text>
        <dbReference type="Rhea" id="RHEA:38867"/>
        <dbReference type="Rhea" id="RHEA-COMP:10089"/>
        <dbReference type="Rhea" id="RHEA-COMP:10090"/>
        <dbReference type="ChEBI" id="CHEBI:65314"/>
        <dbReference type="ChEBI" id="CHEBI:65315"/>
        <dbReference type="EC" id="5.4.99.19"/>
    </reaction>
</comment>
<keyword evidence="3 7" id="KW-0413">Isomerase</keyword>
<dbReference type="AlphaFoldDB" id="A0A2Z6I7B9"/>
<name>A0A2Z6I7B9_9BURK</name>
<dbReference type="RefSeq" id="WP_120175942.1">
    <property type="nucleotide sequence ID" value="NZ_AP018786.1"/>
</dbReference>
<dbReference type="NCBIfam" id="TIGR00093">
    <property type="entry name" value="pseudouridine synthase"/>
    <property type="match status" value="1"/>
</dbReference>
<evidence type="ECO:0000256" key="1">
    <source>
        <dbReference type="ARBA" id="ARBA00008348"/>
    </source>
</evidence>
<dbReference type="InterPro" id="IPR000748">
    <property type="entry name" value="PsdUridine_synth_RsuA/RluB/E/F"/>
</dbReference>
<feature type="domain" description="Pseudouridine synthase RsuA/RluA-like" evidence="8">
    <location>
        <begin position="71"/>
        <end position="202"/>
    </location>
</feature>
<dbReference type="PROSITE" id="PS50889">
    <property type="entry name" value="S4"/>
    <property type="match status" value="1"/>
</dbReference>
<evidence type="ECO:0000256" key="4">
    <source>
        <dbReference type="ARBA" id="ARBA00036749"/>
    </source>
</evidence>
<gene>
    <name evidence="9" type="ORF">SUTMEG_01750</name>
</gene>
<sequence>MARKSRRSAPTLADILFSQGFGTRYDCAQIVAAGAVQIDGVVRDDPDEEMNPEGLVFTYRGVEWPVCEHVLVALNKPAGYECSTKPSAHPSVMSLLPGQFRRRNVQPIGRLDADTTGLLLLTDDGALNHRLIHPKKHVEKVYEVTLKHPAAEDICTRLMQGVVLDDDPKPVAAKDAELVTPTHLRMTLLEGKYHQVKRMVAACGNRVEALHRSRVGAFVLPDSLAPGEWMWIDRESVLGG</sequence>
<dbReference type="EMBL" id="AP018786">
    <property type="protein sequence ID" value="BBF22284.1"/>
    <property type="molecule type" value="Genomic_DNA"/>
</dbReference>
<dbReference type="CDD" id="cd00165">
    <property type="entry name" value="S4"/>
    <property type="match status" value="1"/>
</dbReference>
<comment type="function">
    <text evidence="5">Responsible for synthesis of pseudouridine from uracil-516 in 16S ribosomal RNA.</text>
</comment>
<dbReference type="EC" id="5.4.99.-" evidence="7"/>
<dbReference type="GO" id="GO:0003723">
    <property type="term" value="F:RNA binding"/>
    <property type="evidence" value="ECO:0007669"/>
    <property type="project" value="UniProtKB-KW"/>
</dbReference>
<evidence type="ECO:0000256" key="6">
    <source>
        <dbReference type="PROSITE-ProRule" id="PRU00182"/>
    </source>
</evidence>
<dbReference type="InterPro" id="IPR020094">
    <property type="entry name" value="TruA/RsuA/RluB/E/F_N"/>
</dbReference>
<dbReference type="OrthoDB" id="9807213at2"/>
<dbReference type="GO" id="GO:0001522">
    <property type="term" value="P:pseudouridine synthesis"/>
    <property type="evidence" value="ECO:0007669"/>
    <property type="project" value="InterPro"/>
</dbReference>
<evidence type="ECO:0000259" key="8">
    <source>
        <dbReference type="Pfam" id="PF00849"/>
    </source>
</evidence>
<evidence type="ECO:0000256" key="7">
    <source>
        <dbReference type="RuleBase" id="RU003887"/>
    </source>
</evidence>
<dbReference type="InterPro" id="IPR042092">
    <property type="entry name" value="PsdUridine_s_RsuA/RluB/E/F_cat"/>
</dbReference>
<accession>A0A2Z6I7B9</accession>
<evidence type="ECO:0000256" key="5">
    <source>
        <dbReference type="ARBA" id="ARBA00037590"/>
    </source>
</evidence>
<evidence type="ECO:0000313" key="9">
    <source>
        <dbReference type="EMBL" id="BBF22284.1"/>
    </source>
</evidence>
<dbReference type="Gene3D" id="3.30.70.1560">
    <property type="entry name" value="Alpha-L RNA-binding motif"/>
    <property type="match status" value="1"/>
</dbReference>
<dbReference type="GO" id="GO:0160136">
    <property type="term" value="F:16S rRNA pseudouridine(516) synthase activity"/>
    <property type="evidence" value="ECO:0007669"/>
    <property type="project" value="UniProtKB-EC"/>
</dbReference>
<dbReference type="SUPFAM" id="SSF55174">
    <property type="entry name" value="Alpha-L RNA-binding motif"/>
    <property type="match status" value="1"/>
</dbReference>
<keyword evidence="2 6" id="KW-0694">RNA-binding</keyword>
<dbReference type="CDD" id="cd02553">
    <property type="entry name" value="PseudoU_synth_RsuA"/>
    <property type="match status" value="1"/>
</dbReference>
<dbReference type="Pfam" id="PF00849">
    <property type="entry name" value="PseudoU_synth_2"/>
    <property type="match status" value="1"/>
</dbReference>
<dbReference type="KEGG" id="sutt:SUTMEG_01750"/>
<dbReference type="InterPro" id="IPR006145">
    <property type="entry name" value="PsdUridine_synth_RsuA/RluA"/>
</dbReference>
<comment type="similarity">
    <text evidence="1 7">Belongs to the pseudouridine synthase RsuA family.</text>
</comment>
<reference evidence="9 10" key="1">
    <citation type="journal article" date="2018" name="Int. J. Syst. Evol. Microbiol.">
        <title>Mesosutterella multiformis gen. nov., sp. nov., a member of the family Sutterellaceae and Sutterella megalosphaeroides sp. nov., isolated from human faeces.</title>
        <authorList>
            <person name="Sakamoto M."/>
            <person name="Ikeyama N."/>
            <person name="Kunihiro T."/>
            <person name="Iino T."/>
            <person name="Yuki M."/>
            <person name="Ohkuma M."/>
        </authorList>
    </citation>
    <scope>NUCLEOTIDE SEQUENCE [LARGE SCALE GENOMIC DNA]</scope>
    <source>
        <strain evidence="9 10">6FBBBH3</strain>
    </source>
</reference>
<dbReference type="PANTHER" id="PTHR47683">
    <property type="entry name" value="PSEUDOURIDINE SYNTHASE FAMILY PROTEIN-RELATED"/>
    <property type="match status" value="1"/>
</dbReference>
<dbReference type="SUPFAM" id="SSF55120">
    <property type="entry name" value="Pseudouridine synthase"/>
    <property type="match status" value="1"/>
</dbReference>